<organism evidence="3 4">
    <name type="scientific">Plantactinospora alkalitolerans</name>
    <dbReference type="NCBI Taxonomy" id="2789879"/>
    <lineage>
        <taxon>Bacteria</taxon>
        <taxon>Bacillati</taxon>
        <taxon>Actinomycetota</taxon>
        <taxon>Actinomycetes</taxon>
        <taxon>Micromonosporales</taxon>
        <taxon>Micromonosporaceae</taxon>
        <taxon>Plantactinospora</taxon>
    </lineage>
</organism>
<dbReference type="Proteomes" id="UP000638560">
    <property type="component" value="Unassembled WGS sequence"/>
</dbReference>
<dbReference type="EMBL" id="JADPUN010000112">
    <property type="protein sequence ID" value="MBF9129286.1"/>
    <property type="molecule type" value="Genomic_DNA"/>
</dbReference>
<feature type="transmembrane region" description="Helical" evidence="1">
    <location>
        <begin position="187"/>
        <end position="210"/>
    </location>
</feature>
<evidence type="ECO:0000256" key="2">
    <source>
        <dbReference type="SAM" id="SignalP"/>
    </source>
</evidence>
<feature type="chain" id="PRO_5047406796" evidence="2">
    <location>
        <begin position="32"/>
        <end position="220"/>
    </location>
</feature>
<keyword evidence="4" id="KW-1185">Reference proteome</keyword>
<keyword evidence="2" id="KW-0732">Signal</keyword>
<evidence type="ECO:0000256" key="1">
    <source>
        <dbReference type="SAM" id="Phobius"/>
    </source>
</evidence>
<evidence type="ECO:0000313" key="4">
    <source>
        <dbReference type="Proteomes" id="UP000638560"/>
    </source>
</evidence>
<accession>A0ABS0GT60</accession>
<reference evidence="3 4" key="1">
    <citation type="submission" date="2020-11" db="EMBL/GenBank/DDBJ databases">
        <title>A novel isolate from a Black sea contaminated sediment with potential to produce alkanes: Plantactinospora alkalitolerans sp. nov.</title>
        <authorList>
            <person name="Carro L."/>
            <person name="Veyisoglu A."/>
            <person name="Guven K."/>
            <person name="Schumann P."/>
            <person name="Klenk H.-P."/>
            <person name="Sahin N."/>
        </authorList>
    </citation>
    <scope>NUCLEOTIDE SEQUENCE [LARGE SCALE GENOMIC DNA]</scope>
    <source>
        <strain evidence="3 4">S1510</strain>
    </source>
</reference>
<gene>
    <name evidence="3" type="ORF">I0C86_09915</name>
</gene>
<keyword evidence="1" id="KW-0472">Membrane</keyword>
<proteinExistence type="predicted"/>
<protein>
    <submittedName>
        <fullName evidence="3">Uncharacterized protein</fullName>
    </submittedName>
</protein>
<feature type="signal peptide" evidence="2">
    <location>
        <begin position="1"/>
        <end position="31"/>
    </location>
</feature>
<sequence>MALSLRRRRATAAVAALVAGTPPLVSGVAMAEPAPPPGMGVRETDRVVTFGSSGPGALRCVSSSGATSITVLPESTVRVVNDTGRRTRLLLDGTAHGELPAGSSADLIFHHGPVSLALRPICVFPAESAVRVEVGPASHGPDAVGLRSTGVAPSALPGAVHLPSGRLGGAPAELVRPVDPVRPAGPVGLLTLIATVCVVGVSAGAIRAILAQRATRTVVA</sequence>
<keyword evidence="1" id="KW-1133">Transmembrane helix</keyword>
<name>A0ABS0GT60_9ACTN</name>
<evidence type="ECO:0000313" key="3">
    <source>
        <dbReference type="EMBL" id="MBF9129286.1"/>
    </source>
</evidence>
<comment type="caution">
    <text evidence="3">The sequence shown here is derived from an EMBL/GenBank/DDBJ whole genome shotgun (WGS) entry which is preliminary data.</text>
</comment>
<dbReference type="RefSeq" id="WP_196200926.1">
    <property type="nucleotide sequence ID" value="NZ_JADPUN010000112.1"/>
</dbReference>
<keyword evidence="1" id="KW-0812">Transmembrane</keyword>